<dbReference type="InterPro" id="IPR042099">
    <property type="entry name" value="ANL_N_sf"/>
</dbReference>
<dbReference type="GO" id="GO:0044550">
    <property type="term" value="P:secondary metabolite biosynthetic process"/>
    <property type="evidence" value="ECO:0007669"/>
    <property type="project" value="TreeGrafter"/>
</dbReference>
<dbReference type="NCBIfam" id="TIGR01733">
    <property type="entry name" value="AA-adenyl-dom"/>
    <property type="match status" value="1"/>
</dbReference>
<dbReference type="Pfam" id="PF00668">
    <property type="entry name" value="Condensation"/>
    <property type="match status" value="1"/>
</dbReference>
<dbReference type="FunFam" id="3.30.300.30:FF:000015">
    <property type="entry name" value="Nonribosomal peptide synthase SidD"/>
    <property type="match status" value="2"/>
</dbReference>
<dbReference type="GO" id="GO:0016874">
    <property type="term" value="F:ligase activity"/>
    <property type="evidence" value="ECO:0007669"/>
    <property type="project" value="UniProtKB-KW"/>
</dbReference>
<dbReference type="Proteomes" id="UP000246702">
    <property type="component" value="Unassembled WGS sequence"/>
</dbReference>
<dbReference type="RefSeq" id="XP_025468737.1">
    <property type="nucleotide sequence ID" value="XM_025615621.1"/>
</dbReference>
<dbReference type="GO" id="GO:0031177">
    <property type="term" value="F:phosphopantetheine binding"/>
    <property type="evidence" value="ECO:0007669"/>
    <property type="project" value="TreeGrafter"/>
</dbReference>
<dbReference type="SUPFAM" id="SSF56801">
    <property type="entry name" value="Acetyl-CoA synthetase-like"/>
    <property type="match status" value="2"/>
</dbReference>
<dbReference type="PROSITE" id="PS50075">
    <property type="entry name" value="CARRIER"/>
    <property type="match status" value="1"/>
</dbReference>
<keyword evidence="7" id="KW-1185">Reference proteome</keyword>
<dbReference type="Gene3D" id="3.30.559.30">
    <property type="entry name" value="Nonribosomal peptide synthetase, condensation domain"/>
    <property type="match status" value="1"/>
</dbReference>
<dbReference type="FunFam" id="3.40.50.12780:FF:000014">
    <property type="entry name" value="Nonribosomal peptide synthetase 1"/>
    <property type="match status" value="1"/>
</dbReference>
<protein>
    <submittedName>
        <fullName evidence="6">Acetyl-CoA synthetase-like protein</fullName>
    </submittedName>
</protein>
<accession>A0A317WVH3</accession>
<dbReference type="PANTHER" id="PTHR45527:SF1">
    <property type="entry name" value="FATTY ACID SYNTHASE"/>
    <property type="match status" value="1"/>
</dbReference>
<dbReference type="InterPro" id="IPR045851">
    <property type="entry name" value="AMP-bd_C_sf"/>
</dbReference>
<evidence type="ECO:0000313" key="6">
    <source>
        <dbReference type="EMBL" id="PWY90359.1"/>
    </source>
</evidence>
<dbReference type="CDD" id="cd19545">
    <property type="entry name" value="FUM14_C_NRPS-like"/>
    <property type="match status" value="1"/>
</dbReference>
<dbReference type="SUPFAM" id="SSF47336">
    <property type="entry name" value="ACP-like"/>
    <property type="match status" value="1"/>
</dbReference>
<dbReference type="Gene3D" id="3.30.559.10">
    <property type="entry name" value="Chloramphenicol acetyltransferase-like domain"/>
    <property type="match status" value="1"/>
</dbReference>
<comment type="caution">
    <text evidence="6">The sequence shown here is derived from an EMBL/GenBank/DDBJ whole genome shotgun (WGS) entry which is preliminary data.</text>
</comment>
<keyword evidence="1" id="KW-0596">Phosphopantetheine</keyword>
<dbReference type="InterPro" id="IPR009081">
    <property type="entry name" value="PP-bd_ACP"/>
</dbReference>
<dbReference type="InterPro" id="IPR000873">
    <property type="entry name" value="AMP-dep_synth/lig_dom"/>
</dbReference>
<dbReference type="Gene3D" id="3.40.50.12780">
    <property type="entry name" value="N-terminal domain of ligase-like"/>
    <property type="match status" value="2"/>
</dbReference>
<dbReference type="InterPro" id="IPR020845">
    <property type="entry name" value="AMP-binding_CS"/>
</dbReference>
<dbReference type="GO" id="GO:0043041">
    <property type="term" value="P:amino acid activation for nonribosomal peptide biosynthetic process"/>
    <property type="evidence" value="ECO:0007669"/>
    <property type="project" value="TreeGrafter"/>
</dbReference>
<dbReference type="Gene3D" id="3.30.300.30">
    <property type="match status" value="2"/>
</dbReference>
<dbReference type="Pfam" id="PF00501">
    <property type="entry name" value="AMP-binding"/>
    <property type="match status" value="2"/>
</dbReference>
<comment type="similarity">
    <text evidence="4">Belongs to the NRP synthetase family.</text>
</comment>
<dbReference type="PROSITE" id="PS00455">
    <property type="entry name" value="AMP_BINDING"/>
    <property type="match status" value="1"/>
</dbReference>
<dbReference type="OrthoDB" id="416786at2759"/>
<dbReference type="PANTHER" id="PTHR45527">
    <property type="entry name" value="NONRIBOSOMAL PEPTIDE SYNTHETASE"/>
    <property type="match status" value="1"/>
</dbReference>
<evidence type="ECO:0000256" key="4">
    <source>
        <dbReference type="ARBA" id="ARBA00029454"/>
    </source>
</evidence>
<dbReference type="Gene3D" id="1.10.1200.10">
    <property type="entry name" value="ACP-like"/>
    <property type="match status" value="2"/>
</dbReference>
<evidence type="ECO:0000256" key="3">
    <source>
        <dbReference type="ARBA" id="ARBA00022598"/>
    </source>
</evidence>
<gene>
    <name evidence="6" type="ORF">BO94DRAFT_584371</name>
</gene>
<evidence type="ECO:0000259" key="5">
    <source>
        <dbReference type="PROSITE" id="PS50075"/>
    </source>
</evidence>
<dbReference type="EMBL" id="MSFK01000010">
    <property type="protein sequence ID" value="PWY90359.1"/>
    <property type="molecule type" value="Genomic_DNA"/>
</dbReference>
<dbReference type="GO" id="GO:1904091">
    <property type="term" value="F:non-ribosomal peptide synthetase activity"/>
    <property type="evidence" value="ECO:0007669"/>
    <property type="project" value="UniProtKB-ARBA"/>
</dbReference>
<dbReference type="InterPro" id="IPR010071">
    <property type="entry name" value="AA_adenyl_dom"/>
</dbReference>
<dbReference type="Pfam" id="PF00550">
    <property type="entry name" value="PP-binding"/>
    <property type="match status" value="1"/>
</dbReference>
<evidence type="ECO:0000256" key="2">
    <source>
        <dbReference type="ARBA" id="ARBA00022553"/>
    </source>
</evidence>
<dbReference type="InterPro" id="IPR036736">
    <property type="entry name" value="ACP-like_sf"/>
</dbReference>
<dbReference type="GeneID" id="37117764"/>
<name>A0A317WVH3_9EURO</name>
<feature type="domain" description="Carrier" evidence="5">
    <location>
        <begin position="719"/>
        <end position="795"/>
    </location>
</feature>
<dbReference type="SUPFAM" id="SSF52777">
    <property type="entry name" value="CoA-dependent acyltransferases"/>
    <property type="match status" value="2"/>
</dbReference>
<reference evidence="6 7" key="1">
    <citation type="submission" date="2016-12" db="EMBL/GenBank/DDBJ databases">
        <title>The genomes of Aspergillus section Nigri reveals drivers in fungal speciation.</title>
        <authorList>
            <consortium name="DOE Joint Genome Institute"/>
            <person name="Vesth T.C."/>
            <person name="Nybo J."/>
            <person name="Theobald S."/>
            <person name="Brandl J."/>
            <person name="Frisvad J.C."/>
            <person name="Nielsen K.F."/>
            <person name="Lyhne E.K."/>
            <person name="Kogle M.E."/>
            <person name="Kuo A."/>
            <person name="Riley R."/>
            <person name="Clum A."/>
            <person name="Nolan M."/>
            <person name="Lipzen A."/>
            <person name="Salamov A."/>
            <person name="Henrissat B."/>
            <person name="Wiebenga A."/>
            <person name="De Vries R.P."/>
            <person name="Grigoriev I.V."/>
            <person name="Mortensen U.H."/>
            <person name="Andersen M.R."/>
            <person name="Baker S.E."/>
        </authorList>
    </citation>
    <scope>NUCLEOTIDE SEQUENCE [LARGE SCALE GENOMIC DNA]</scope>
    <source>
        <strain evidence="6 7">CBS 115572</strain>
    </source>
</reference>
<organism evidence="6 7">
    <name type="scientific">Aspergillus sclerotioniger CBS 115572</name>
    <dbReference type="NCBI Taxonomy" id="1450535"/>
    <lineage>
        <taxon>Eukaryota</taxon>
        <taxon>Fungi</taxon>
        <taxon>Dikarya</taxon>
        <taxon>Ascomycota</taxon>
        <taxon>Pezizomycotina</taxon>
        <taxon>Eurotiomycetes</taxon>
        <taxon>Eurotiomycetidae</taxon>
        <taxon>Eurotiales</taxon>
        <taxon>Aspergillaceae</taxon>
        <taxon>Aspergillus</taxon>
        <taxon>Aspergillus subgen. Circumdati</taxon>
    </lineage>
</organism>
<dbReference type="GO" id="GO:0005737">
    <property type="term" value="C:cytoplasm"/>
    <property type="evidence" value="ECO:0007669"/>
    <property type="project" value="TreeGrafter"/>
</dbReference>
<keyword evidence="2" id="KW-0597">Phosphoprotein</keyword>
<evidence type="ECO:0000313" key="7">
    <source>
        <dbReference type="Proteomes" id="UP000246702"/>
    </source>
</evidence>
<dbReference type="InterPro" id="IPR023213">
    <property type="entry name" value="CAT-like_dom_sf"/>
</dbReference>
<proteinExistence type="inferred from homology"/>
<dbReference type="InterPro" id="IPR001242">
    <property type="entry name" value="Condensation_dom"/>
</dbReference>
<sequence>MATRFPHLTDGQPANDDTLQHIPLDIGHYPFLSNATVDEKIHILTIAWGILLSVYDGNESVTFALGRDGRWSCLGVEINHDACWQDLQVEEQGSLLLGVDSEVNTGVSLGMQIPRELELVLCIDGTDPSLSLAYRPCLLSSGQAVNVASAFEAILTALQRGNVRVREMDMLGEQGIECLSGWNVFPRVMQEGSLYGIVERQAKKNADRVAVDAWDGKLTYRELDEYATQLSGYLISLGLSGSFIPLCADKSVWAVVAMLAILKAGAACSPLEPSNPRSRLESMVKTCEAKTVLVTEGYASLFQIEGVEVVVVSPDIFTHIPQVGISSRISPGAAFLLWTSGSTGAPKGVILEHAALFTSITAYATASQFTPQTRTFQFTSFTFTVSLCDIFGTMSQGGCVCLPSETQRLDDLAGALRDFRATFCWLTSTSLAGLQPSQVPDLRSITVGGESLAGDIVARWASQCRLTVSYGTTETCGWCLLNPALSPTSDARVLGKPTIPAAWITYPDDPNRLVPIGAVGELLVEGPVLARGYLHDEERTAAQFTSSPPWMARFRPGETTRLYRTNDLVRYNSDGSISFVRRRQSHAKIRGTRINLTEIESHVRRACGTVDVVVDVVSTRDRVDVLMAFMLSPGQRQPLDAPVIQRADDGFRRTVARVLQALEDSLPSSMIPTAFVPLSRLPLTRTNKADRRLLRELAGQMSRAELVQLATNDRAVVEAPMSAPERAMQQLWSELTGLPCSSIGVDDSFFHIGGDSVLAIQLVPMAREHGLFLTVLDVFHYPRLGDLVAHVKDAGRPGEDNWKMSSTTPGDIEHLKPDVARQCGVRPSDIEDIYPCTTLQEGLMALSAQRPGSYILTMAYEIPPMVDVARLREAWQAVVRALPILRTRIVHLPSGFHQAVVSESITWDHVDTEGEFRQSNRRNPMSLGSRLARFALLQPDSAPARLLLAVHHSIFDRWSAPLLLAEVEKAYAGQTVALQHFKGFVSYVCSRPAEESDAFWRNRLADASPTVFPRLPDATYLPNPTRSKDVTVLLNASRSDFTATTKLRLCWALLLSQHTGNSDVVFGAVSTGRSAPVEGIESLVGPTLATVPLRVQINGDVSVTDSLQTLQEDAAAMLPHEQCGLQNISRIGPEAKAACAFQSLFIVHASNSGGKLDLMEDQQLPELFSYGLTLSCEVLGPDKIHLQAFFDPGMIEEEYVEILLSQLAHAIRQVNDVPDCKLNDLSLVSPLDEQRLGTWNVPQTQAEMCVHEIIQKQSFAHPRAEAVCSWDGTLTYASLDQLSSQLAFQLHTRGVKQGVFVPLLLEKSKWTPVAMLAVIKSGGAFVLVDPSFPTERLQSTCNQLDAPMVLSSEKYHHLAEQLSRNVLLINAMDHHSPASSLPTVHPNDALYAIFTSGSTGTPKGVIINHSSYATGAQAYTTPACITPTARVLQFASYAFDASIIEHLTTLMAGGCICILSDEERTSSLPEAVAARKANWTWLTPSVVRALDPTDFPTLTHLCLMGESMTRTEIEKWSQHVHLMQAYGPAECSVLATLQPTLSLHSDPRDIGTPRGCNTWIVDWDDHTRLAPVGTIGELLIEGPIVGRGYHGNVALTEGAFLKAPEWMQRFHYAPARVYRTGDLVQYSSRMDGSLLYIARKDTQVKIRGQRLELSEVEYHARVAMDGTFEVVVDVVKSGGRAMLALFYVQDVVNDCPDVVVLPMSPEQRMVLVQVRQILESRLPSFMIPTVWIPVTRIPLSPSRKTDRRRLQSLVGDLTPDGYKPYIIGGISDNAQGSFNDESEQQHLSENEILLQRLIRQVLDGDNEQPSLISIDELFINIGGDSLTALSLTSLAKQSGFTFTAGDVLGCTVGELARMRVD</sequence>
<evidence type="ECO:0000256" key="1">
    <source>
        <dbReference type="ARBA" id="ARBA00022450"/>
    </source>
</evidence>
<keyword evidence="3" id="KW-0436">Ligase</keyword>
<dbReference type="STRING" id="1450535.A0A317WVH3"/>
<dbReference type="CDD" id="cd05918">
    <property type="entry name" value="A_NRPS_SidN3_like"/>
    <property type="match status" value="2"/>
</dbReference>